<comment type="caution">
    <text evidence="1">The sequence shown here is derived from an EMBL/GenBank/DDBJ whole genome shotgun (WGS) entry which is preliminary data.</text>
</comment>
<evidence type="ECO:0000313" key="2">
    <source>
        <dbReference type="Proteomes" id="UP000789366"/>
    </source>
</evidence>
<evidence type="ECO:0000313" key="1">
    <source>
        <dbReference type="EMBL" id="CAG8784180.1"/>
    </source>
</evidence>
<feature type="non-terminal residue" evidence="1">
    <location>
        <position position="1"/>
    </location>
</feature>
<dbReference type="EMBL" id="CAJVPW010063043">
    <property type="protein sequence ID" value="CAG8784180.1"/>
    <property type="molecule type" value="Genomic_DNA"/>
</dbReference>
<organism evidence="1 2">
    <name type="scientific">Cetraspora pellucida</name>
    <dbReference type="NCBI Taxonomy" id="1433469"/>
    <lineage>
        <taxon>Eukaryota</taxon>
        <taxon>Fungi</taxon>
        <taxon>Fungi incertae sedis</taxon>
        <taxon>Mucoromycota</taxon>
        <taxon>Glomeromycotina</taxon>
        <taxon>Glomeromycetes</taxon>
        <taxon>Diversisporales</taxon>
        <taxon>Gigasporaceae</taxon>
        <taxon>Cetraspora</taxon>
    </lineage>
</organism>
<reference evidence="1" key="1">
    <citation type="submission" date="2021-06" db="EMBL/GenBank/DDBJ databases">
        <authorList>
            <person name="Kallberg Y."/>
            <person name="Tangrot J."/>
            <person name="Rosling A."/>
        </authorList>
    </citation>
    <scope>NUCLEOTIDE SEQUENCE</scope>
    <source>
        <strain evidence="1">28 12/20/2015</strain>
    </source>
</reference>
<feature type="non-terminal residue" evidence="1">
    <location>
        <position position="100"/>
    </location>
</feature>
<accession>A0ACA9RBJ2</accession>
<keyword evidence="2" id="KW-1185">Reference proteome</keyword>
<proteinExistence type="predicted"/>
<protein>
    <submittedName>
        <fullName evidence="1">12956_t:CDS:1</fullName>
    </submittedName>
</protein>
<name>A0ACA9RBJ2_9GLOM</name>
<gene>
    <name evidence="1" type="ORF">SPELUC_LOCUS16634</name>
</gene>
<dbReference type="Proteomes" id="UP000789366">
    <property type="component" value="Unassembled WGS sequence"/>
</dbReference>
<sequence>IIVTESLIDKTGNDKMEDFKHLTDKCLRIMNLDEYTIIDYLKEEFFADYEKHNEIKNDDARALFLHFMNSCTKVFSDALIKSNILEWDNKMLNILKQWLT</sequence>